<feature type="transmembrane region" description="Helical" evidence="1">
    <location>
        <begin position="46"/>
        <end position="67"/>
    </location>
</feature>
<keyword evidence="3" id="KW-1185">Reference proteome</keyword>
<dbReference type="EMBL" id="JBFSOO010000010">
    <property type="protein sequence ID" value="MEZ6854377.1"/>
    <property type="molecule type" value="Genomic_DNA"/>
</dbReference>
<protein>
    <submittedName>
        <fullName evidence="2">Uncharacterized protein</fullName>
    </submittedName>
</protein>
<reference evidence="2 3" key="1">
    <citation type="submission" date="2024-07" db="EMBL/GenBank/DDBJ databases">
        <title>Active virus-host system and metabolic interactions in a Lokiarchaeon culture.</title>
        <authorList>
            <person name="Ponce Toledo R.I."/>
            <person name="Rodrigues Oliveira T."/>
            <person name="Schleper C."/>
        </authorList>
    </citation>
    <scope>NUCLEOTIDE SEQUENCE [LARGE SCALE GENOMIC DNA]</scope>
    <source>
        <strain evidence="2 3">B35</strain>
    </source>
</reference>
<keyword evidence="1" id="KW-0812">Transmembrane</keyword>
<gene>
    <name evidence="2" type="ORF">AB2Z07_12705</name>
</gene>
<proteinExistence type="predicted"/>
<keyword evidence="1" id="KW-1133">Transmembrane helix</keyword>
<dbReference type="RefSeq" id="WP_371150863.1">
    <property type="nucleotide sequence ID" value="NZ_JBFSOO010000010.1"/>
</dbReference>
<organism evidence="2 3">
    <name type="scientific">Halodesulfovibrio aestuarii</name>
    <dbReference type="NCBI Taxonomy" id="126333"/>
    <lineage>
        <taxon>Bacteria</taxon>
        <taxon>Pseudomonadati</taxon>
        <taxon>Thermodesulfobacteriota</taxon>
        <taxon>Desulfovibrionia</taxon>
        <taxon>Desulfovibrionales</taxon>
        <taxon>Desulfovibrionaceae</taxon>
        <taxon>Halodesulfovibrio</taxon>
    </lineage>
</organism>
<dbReference type="Proteomes" id="UP001568358">
    <property type="component" value="Unassembled WGS sequence"/>
</dbReference>
<accession>A0ABV4JUK0</accession>
<keyword evidence="1" id="KW-0472">Membrane</keyword>
<sequence>MSQVVTYLIACAVLLLVAGWAIHRWLKSQSSFFVARKRIKFFSEFITPIFGLFGLLISTGTLIFLIAQHQENATFKNIELFQKHRELFTNELKIIEKNDHVSFNSPNKVYYLFFPWNSMKRVEPTHVGVSPSVFDDVIVKKREDDTYIFSLLIDEVRTTQDELVTLLKKEKKLTPASERCLLNLMIFIPFIKERLTLSADKEKNIGMFTWGSFYTVADWISILDNILNQLFLFSVNTNYEKITSHHEDYLDYAFLSYLVKNNSRMLGEQKTLLMQQALELQELMFKENLDLPQLKEHALIAHRLIRDCINYKQESFLSTVELNLQVLEHRSCSYKQSSPDLVKLKKIIKRIRLSLESITGFRKVPCETISDIHQGNCWERVTVQ</sequence>
<evidence type="ECO:0000256" key="1">
    <source>
        <dbReference type="SAM" id="Phobius"/>
    </source>
</evidence>
<comment type="caution">
    <text evidence="2">The sequence shown here is derived from an EMBL/GenBank/DDBJ whole genome shotgun (WGS) entry which is preliminary data.</text>
</comment>
<name>A0ABV4JUK0_9BACT</name>
<feature type="transmembrane region" description="Helical" evidence="1">
    <location>
        <begin position="6"/>
        <end position="26"/>
    </location>
</feature>
<evidence type="ECO:0000313" key="3">
    <source>
        <dbReference type="Proteomes" id="UP001568358"/>
    </source>
</evidence>
<evidence type="ECO:0000313" key="2">
    <source>
        <dbReference type="EMBL" id="MEZ6854377.1"/>
    </source>
</evidence>